<feature type="compositionally biased region" description="Polar residues" evidence="1">
    <location>
        <begin position="60"/>
        <end position="91"/>
    </location>
</feature>
<dbReference type="Proteomes" id="UP000017836">
    <property type="component" value="Unassembled WGS sequence"/>
</dbReference>
<dbReference type="EMBL" id="KI394526">
    <property type="protein sequence ID" value="ERN02517.1"/>
    <property type="molecule type" value="Genomic_DNA"/>
</dbReference>
<sequence>MKDPVYGCVGAISVLQRQVHRLQKELDAANADLIRFACASPDMHNPILTPDQLLIRRIGNSGSLSHPSLSHQNLTPHSLSHHQGSSDSFPNNGFPPTWSNTSPGGNTRRGENRM</sequence>
<accession>W1NY08</accession>
<evidence type="ECO:0000256" key="1">
    <source>
        <dbReference type="SAM" id="MobiDB-lite"/>
    </source>
</evidence>
<keyword evidence="3" id="KW-1185">Reference proteome</keyword>
<evidence type="ECO:0008006" key="4">
    <source>
        <dbReference type="Google" id="ProtNLM"/>
    </source>
</evidence>
<dbReference type="HOGENOM" id="CLU_2124431_0_0_1"/>
<dbReference type="STRING" id="13333.W1NY08"/>
<feature type="region of interest" description="Disordered" evidence="1">
    <location>
        <begin position="59"/>
        <end position="114"/>
    </location>
</feature>
<reference evidence="3" key="1">
    <citation type="journal article" date="2013" name="Science">
        <title>The Amborella genome and the evolution of flowering plants.</title>
        <authorList>
            <consortium name="Amborella Genome Project"/>
        </authorList>
    </citation>
    <scope>NUCLEOTIDE SEQUENCE [LARGE SCALE GENOMIC DNA]</scope>
</reference>
<name>W1NY08_AMBTC</name>
<evidence type="ECO:0000313" key="2">
    <source>
        <dbReference type="EMBL" id="ERN02517.1"/>
    </source>
</evidence>
<dbReference type="Gramene" id="ERN02517">
    <property type="protein sequence ID" value="ERN02517"/>
    <property type="gene ID" value="AMTR_s00083p00067130"/>
</dbReference>
<gene>
    <name evidence="2" type="ORF">AMTR_s00083p00067130</name>
</gene>
<protein>
    <recommendedName>
        <fullName evidence="4">LOB domain-containing protein</fullName>
    </recommendedName>
</protein>
<dbReference type="AlphaFoldDB" id="W1NY08"/>
<proteinExistence type="predicted"/>
<organism evidence="2 3">
    <name type="scientific">Amborella trichopoda</name>
    <dbReference type="NCBI Taxonomy" id="13333"/>
    <lineage>
        <taxon>Eukaryota</taxon>
        <taxon>Viridiplantae</taxon>
        <taxon>Streptophyta</taxon>
        <taxon>Embryophyta</taxon>
        <taxon>Tracheophyta</taxon>
        <taxon>Spermatophyta</taxon>
        <taxon>Magnoliopsida</taxon>
        <taxon>Amborellales</taxon>
        <taxon>Amborellaceae</taxon>
        <taxon>Amborella</taxon>
    </lineage>
</organism>
<evidence type="ECO:0000313" key="3">
    <source>
        <dbReference type="Proteomes" id="UP000017836"/>
    </source>
</evidence>